<name>A0ABR6Z3Y8_9BURK</name>
<sequence>MRREIAERYKQVAQVLTDKWLYIEDIMYELRTSENYSRKLIADLVFSGHVLQRPIPNGRGRNRMQFSWNAGKPAPTVYTRQFTPAQVDIRRTDPLMIALYGNGTSNRKQNNEISGG</sequence>
<comment type="caution">
    <text evidence="1">The sequence shown here is derived from an EMBL/GenBank/DDBJ whole genome shotgun (WGS) entry which is preliminary data.</text>
</comment>
<keyword evidence="2" id="KW-1185">Reference proteome</keyword>
<proteinExistence type="predicted"/>
<protein>
    <submittedName>
        <fullName evidence="1">Uncharacterized protein</fullName>
    </submittedName>
</protein>
<dbReference type="EMBL" id="JACOFX010000001">
    <property type="protein sequence ID" value="MBC3906249.1"/>
    <property type="molecule type" value="Genomic_DNA"/>
</dbReference>
<evidence type="ECO:0000313" key="1">
    <source>
        <dbReference type="EMBL" id="MBC3906249.1"/>
    </source>
</evidence>
<dbReference type="Proteomes" id="UP000646911">
    <property type="component" value="Unassembled WGS sequence"/>
</dbReference>
<organism evidence="1 2">
    <name type="scientific">Undibacterium umbellatum</name>
    <dbReference type="NCBI Taxonomy" id="2762300"/>
    <lineage>
        <taxon>Bacteria</taxon>
        <taxon>Pseudomonadati</taxon>
        <taxon>Pseudomonadota</taxon>
        <taxon>Betaproteobacteria</taxon>
        <taxon>Burkholderiales</taxon>
        <taxon>Oxalobacteraceae</taxon>
        <taxon>Undibacterium</taxon>
    </lineage>
</organism>
<accession>A0ABR6Z3Y8</accession>
<dbReference type="RefSeq" id="WP_186951484.1">
    <property type="nucleotide sequence ID" value="NZ_JACOFX010000001.1"/>
</dbReference>
<evidence type="ECO:0000313" key="2">
    <source>
        <dbReference type="Proteomes" id="UP000646911"/>
    </source>
</evidence>
<reference evidence="1 2" key="1">
    <citation type="submission" date="2020-08" db="EMBL/GenBank/DDBJ databases">
        <title>Novel species isolated from subtropical streams in China.</title>
        <authorList>
            <person name="Lu H."/>
        </authorList>
    </citation>
    <scope>NUCLEOTIDE SEQUENCE [LARGE SCALE GENOMIC DNA]</scope>
    <source>
        <strain evidence="1 2">NL8W</strain>
    </source>
</reference>
<gene>
    <name evidence="1" type="ORF">H8L47_01575</name>
</gene>